<dbReference type="InParanoid" id="A0A024G7J2"/>
<keyword evidence="4" id="KW-1185">Reference proteome</keyword>
<comment type="caution">
    <text evidence="3">The sequence shown here is derived from an EMBL/GenBank/DDBJ whole genome shotgun (WGS) entry which is preliminary data.</text>
</comment>
<evidence type="ECO:0000259" key="2">
    <source>
        <dbReference type="Pfam" id="PF07648"/>
    </source>
</evidence>
<dbReference type="EMBL" id="CAIX01000037">
    <property type="protein sequence ID" value="CCI42639.1"/>
    <property type="molecule type" value="Genomic_DNA"/>
</dbReference>
<evidence type="ECO:0000256" key="1">
    <source>
        <dbReference type="SAM" id="MobiDB-lite"/>
    </source>
</evidence>
<sequence length="197" mass="22859">MKWFLSKLDCQDKENADYDNEEHVDEVGYAQRPLFDCDDEDGDNNEVDHGKKEHAKYRDDDDTDANFETDPTFNRRSGFMARERRREVEYSIGHFNDDAVVAIRCAHTIPPLPRAARMTQSYPNECMMTCLEPDVKYFHQGARLQHENSSCDVDCSHKEDTICGIDGETYINYCLYAVIYCDKNLAKLPFLFGVQSR</sequence>
<reference evidence="3 4" key="1">
    <citation type="submission" date="2012-05" db="EMBL/GenBank/DDBJ databases">
        <title>Recombination and specialization in a pathogen metapopulation.</title>
        <authorList>
            <person name="Gardiner A."/>
            <person name="Kemen E."/>
            <person name="Schultz-Larsen T."/>
            <person name="MacLean D."/>
            <person name="Van Oosterhout C."/>
            <person name="Jones J.D.G."/>
        </authorList>
    </citation>
    <scope>NUCLEOTIDE SEQUENCE [LARGE SCALE GENOMIC DNA]</scope>
    <source>
        <strain evidence="3 4">Ac Nc2</strain>
    </source>
</reference>
<dbReference type="AlphaFoldDB" id="A0A024G7J2"/>
<dbReference type="InterPro" id="IPR036058">
    <property type="entry name" value="Kazal_dom_sf"/>
</dbReference>
<proteinExistence type="predicted"/>
<dbReference type="InterPro" id="IPR002350">
    <property type="entry name" value="Kazal_dom"/>
</dbReference>
<feature type="domain" description="Kazal-like" evidence="2">
    <location>
        <begin position="150"/>
        <end position="175"/>
    </location>
</feature>
<dbReference type="OrthoDB" id="343609at2759"/>
<feature type="region of interest" description="Disordered" evidence="1">
    <location>
        <begin position="35"/>
        <end position="71"/>
    </location>
</feature>
<feature type="compositionally biased region" description="Basic and acidic residues" evidence="1">
    <location>
        <begin position="46"/>
        <end position="59"/>
    </location>
</feature>
<dbReference type="Proteomes" id="UP000053237">
    <property type="component" value="Unassembled WGS sequence"/>
</dbReference>
<organism evidence="3 4">
    <name type="scientific">Albugo candida</name>
    <dbReference type="NCBI Taxonomy" id="65357"/>
    <lineage>
        <taxon>Eukaryota</taxon>
        <taxon>Sar</taxon>
        <taxon>Stramenopiles</taxon>
        <taxon>Oomycota</taxon>
        <taxon>Peronosporomycetes</taxon>
        <taxon>Albuginales</taxon>
        <taxon>Albuginaceae</taxon>
        <taxon>Albugo</taxon>
    </lineage>
</organism>
<evidence type="ECO:0000313" key="4">
    <source>
        <dbReference type="Proteomes" id="UP000053237"/>
    </source>
</evidence>
<evidence type="ECO:0000313" key="3">
    <source>
        <dbReference type="EMBL" id="CCI42639.1"/>
    </source>
</evidence>
<protein>
    <recommendedName>
        <fullName evidence="2">Kazal-like domain-containing protein</fullName>
    </recommendedName>
</protein>
<dbReference type="Gene3D" id="3.30.60.30">
    <property type="match status" value="1"/>
</dbReference>
<accession>A0A024G7J2</accession>
<name>A0A024G7J2_9STRA</name>
<feature type="compositionally biased region" description="Acidic residues" evidence="1">
    <location>
        <begin position="36"/>
        <end position="45"/>
    </location>
</feature>
<dbReference type="SUPFAM" id="SSF100895">
    <property type="entry name" value="Kazal-type serine protease inhibitors"/>
    <property type="match status" value="1"/>
</dbReference>
<gene>
    <name evidence="3" type="ORF">BN9_034230</name>
</gene>
<dbReference type="Pfam" id="PF07648">
    <property type="entry name" value="Kazal_2"/>
    <property type="match status" value="1"/>
</dbReference>